<reference evidence="1 2" key="1">
    <citation type="journal article" date="2019" name="Commun. Biol.">
        <title>The bagworm genome reveals a unique fibroin gene that provides high tensile strength.</title>
        <authorList>
            <person name="Kono N."/>
            <person name="Nakamura H."/>
            <person name="Ohtoshi R."/>
            <person name="Tomita M."/>
            <person name="Numata K."/>
            <person name="Arakawa K."/>
        </authorList>
    </citation>
    <scope>NUCLEOTIDE SEQUENCE [LARGE SCALE GENOMIC DNA]</scope>
</reference>
<organism evidence="1 2">
    <name type="scientific">Eumeta variegata</name>
    <name type="common">Bagworm moth</name>
    <name type="synonym">Eumeta japonica</name>
    <dbReference type="NCBI Taxonomy" id="151549"/>
    <lineage>
        <taxon>Eukaryota</taxon>
        <taxon>Metazoa</taxon>
        <taxon>Ecdysozoa</taxon>
        <taxon>Arthropoda</taxon>
        <taxon>Hexapoda</taxon>
        <taxon>Insecta</taxon>
        <taxon>Pterygota</taxon>
        <taxon>Neoptera</taxon>
        <taxon>Endopterygota</taxon>
        <taxon>Lepidoptera</taxon>
        <taxon>Glossata</taxon>
        <taxon>Ditrysia</taxon>
        <taxon>Tineoidea</taxon>
        <taxon>Psychidae</taxon>
        <taxon>Oiketicinae</taxon>
        <taxon>Eumeta</taxon>
    </lineage>
</organism>
<proteinExistence type="predicted"/>
<keyword evidence="2" id="KW-1185">Reference proteome</keyword>
<dbReference type="AlphaFoldDB" id="A0A4C1T2D6"/>
<evidence type="ECO:0000313" key="1">
    <source>
        <dbReference type="EMBL" id="GBP07441.1"/>
    </source>
</evidence>
<sequence length="105" mass="11685">MWRSEHNRDGCIHTLARPYTLVVGLKPTKTSPPEENIIGTAMLLAGILLSSPDVAGQHTRVLTACDFHVVDLLRGSYRHRKSLEHRHGLGSFGIQTREQFRASGI</sequence>
<gene>
    <name evidence="1" type="ORF">EVAR_59284_1</name>
</gene>
<dbReference type="EMBL" id="BGZK01004182">
    <property type="protein sequence ID" value="GBP07441.1"/>
    <property type="molecule type" value="Genomic_DNA"/>
</dbReference>
<protein>
    <submittedName>
        <fullName evidence="1">Uncharacterized protein</fullName>
    </submittedName>
</protein>
<comment type="caution">
    <text evidence="1">The sequence shown here is derived from an EMBL/GenBank/DDBJ whole genome shotgun (WGS) entry which is preliminary data.</text>
</comment>
<dbReference type="Proteomes" id="UP000299102">
    <property type="component" value="Unassembled WGS sequence"/>
</dbReference>
<accession>A0A4C1T2D6</accession>
<name>A0A4C1T2D6_EUMVA</name>
<evidence type="ECO:0000313" key="2">
    <source>
        <dbReference type="Proteomes" id="UP000299102"/>
    </source>
</evidence>